<dbReference type="EMBL" id="CP001634">
    <property type="protein sequence ID" value="ACR80028.1"/>
    <property type="molecule type" value="Genomic_DNA"/>
</dbReference>
<dbReference type="HOGENOM" id="CLU_2935547_0_0_0"/>
<reference evidence="2 4" key="1">
    <citation type="submission" date="2009-06" db="EMBL/GenBank/DDBJ databases">
        <title>Complete sequence of Thermotogales bacterium TBF 19.5.1.</title>
        <authorList>
            <consortium name="US DOE Joint Genome Institute"/>
            <person name="Lucas S."/>
            <person name="Copeland A."/>
            <person name="Lapidus A."/>
            <person name="Glavina del Rio T."/>
            <person name="Tice H."/>
            <person name="Bruce D."/>
            <person name="Goodwin L."/>
            <person name="Pitluck S."/>
            <person name="Chertkov O."/>
            <person name="Brettin T."/>
            <person name="Detter J.C."/>
            <person name="Han C."/>
            <person name="Schmutz J."/>
            <person name="Larimer F."/>
            <person name="Land M."/>
            <person name="Hauser L."/>
            <person name="Kyrpides N."/>
            <person name="Ovchinnikova G."/>
            <person name="Noll K."/>
        </authorList>
    </citation>
    <scope>NUCLEOTIDE SEQUENCE [LARGE SCALE GENOMIC DNA]</scope>
    <source>
        <strain evidence="4">ATCC BAA-1733 / DSM 21960 / TBF 19.5.1</strain>
        <strain evidence="2">TBF 19.5.1</strain>
    </source>
</reference>
<feature type="region of interest" description="Disordered" evidence="1">
    <location>
        <begin position="25"/>
        <end position="60"/>
    </location>
</feature>
<accession>C5CDE0</accession>
<dbReference type="Proteomes" id="UP000002382">
    <property type="component" value="Chromosome"/>
</dbReference>
<name>C5CDE0_KOSOT</name>
<protein>
    <submittedName>
        <fullName evidence="2">Uncharacterized protein</fullName>
    </submittedName>
</protein>
<evidence type="ECO:0000313" key="4">
    <source>
        <dbReference type="Proteomes" id="UP000002382"/>
    </source>
</evidence>
<sequence length="60" mass="6800">MPYMGKPKLQLYRLGWQDSDESCMSYPGKSSLVPEMGKPEQGETQGPVKRRRMADEPVVV</sequence>
<dbReference type="EMBL" id="CP001634">
    <property type="protein sequence ID" value="ACR80003.1"/>
    <property type="molecule type" value="Genomic_DNA"/>
</dbReference>
<evidence type="ECO:0000313" key="3">
    <source>
        <dbReference type="EMBL" id="ACR80028.1"/>
    </source>
</evidence>
<organism evidence="2 4">
    <name type="scientific">Kosmotoga olearia (strain ATCC BAA-1733 / DSM 21960 / TBF 19.5.1)</name>
    <dbReference type="NCBI Taxonomy" id="521045"/>
    <lineage>
        <taxon>Bacteria</taxon>
        <taxon>Thermotogati</taxon>
        <taxon>Thermotogota</taxon>
        <taxon>Thermotogae</taxon>
        <taxon>Kosmotogales</taxon>
        <taxon>Kosmotogaceae</taxon>
        <taxon>Kosmotoga</taxon>
    </lineage>
</organism>
<dbReference type="KEGG" id="kol:Kole_1334"/>
<keyword evidence="4" id="KW-1185">Reference proteome</keyword>
<dbReference type="AlphaFoldDB" id="C5CDE0"/>
<dbReference type="KEGG" id="kol:Kole_1309"/>
<reference evidence="2 4" key="2">
    <citation type="journal article" date="2011" name="J. Bacteriol.">
        <title>Genome Sequence of Kosmotoga olearia Strain TBF 19.5.1, a Thermophilic Bacterium with a Wide Growth Temperature Range, Isolated from the Troll B Oil Platform in the North Sea.</title>
        <authorList>
            <person name="Swithers K.S."/>
            <person name="Dipippo J.L."/>
            <person name="Bruce D.C."/>
            <person name="Detter C."/>
            <person name="Tapia R."/>
            <person name="Han S."/>
            <person name="Goodwin L.A."/>
            <person name="Han J."/>
            <person name="Woyke T."/>
            <person name="Pitluck S."/>
            <person name="Pennacchio L."/>
            <person name="Nolan M."/>
            <person name="Mikhailova N."/>
            <person name="Land M.L."/>
            <person name="Nesbo C.L."/>
            <person name="Gogarten J.P."/>
            <person name="Noll K.M."/>
        </authorList>
    </citation>
    <scope>NUCLEOTIDE SEQUENCE [LARGE SCALE GENOMIC DNA]</scope>
    <source>
        <strain evidence="4">ATCC BAA-1733 / DSM 21960 / TBF 19.5.1</strain>
        <strain evidence="2">TBF 19.5.1</strain>
    </source>
</reference>
<dbReference type="STRING" id="521045.Kole_1309"/>
<proteinExistence type="predicted"/>
<evidence type="ECO:0000256" key="1">
    <source>
        <dbReference type="SAM" id="MobiDB-lite"/>
    </source>
</evidence>
<gene>
    <name evidence="2" type="ordered locus">Kole_1309</name>
    <name evidence="3" type="ordered locus">Kole_1334</name>
</gene>
<evidence type="ECO:0000313" key="2">
    <source>
        <dbReference type="EMBL" id="ACR80003.1"/>
    </source>
</evidence>